<dbReference type="Gene3D" id="3.50.50.60">
    <property type="entry name" value="FAD/NAD(P)-binding domain"/>
    <property type="match status" value="2"/>
</dbReference>
<protein>
    <submittedName>
        <fullName evidence="2">Pyridine nucleotide-disulfide oxidoreductase</fullName>
    </submittedName>
</protein>
<evidence type="ECO:0000259" key="1">
    <source>
        <dbReference type="Pfam" id="PF21688"/>
    </source>
</evidence>
<sequence>MMKEGKLLQVSQVKLPIGYTAEDVRKACIRKLKINEKELISYETKKKSVDARKKEDIHYSLSVVVSLTDKAYNRILSARKPMQDVSVYNEEKLEIKRILNDKSKNRPIIIGSGPAGLFCAYVLAVAGLKPLIIEQGQDVEKRTETVDKFWTTGELSETTNVQFGEGGAGTFSDGKLNTMVKDPFKRIPFVLEAFVKFGADPEILYINKPHIGTDVLKNVLINMRKEIISLGGEYRFETKFTGFEEKNGQIKHIVLNNEEILPCDEVILALGHSARDTFELLFSKGIIMTPKPFAVGVRVEHPQEMISKYQYGKMYDRLPPADYKVTSTGVEGRGVYSFCMCPGGYVVNSSSEKGGTLINGMSYHNRDSENANSAIVVAVSPSDFGADDALAGVRYQRELEKKTFRLAGGAIPVQLLGDFIENKTSTGFGLINTESKGKTAFANISDILPEYITQSIIIGMEDFGRKIKGFDREDVVMLGVESRTSSPLRIVRDNDTFESNIRGIYPIGEGAGYAGGITSAAVDGVKAAEKIIEKRL</sequence>
<dbReference type="HOGENOM" id="CLU_028644_3_0_9"/>
<gene>
    <name evidence="2" type="ORF">GCWU0000282_000136</name>
</gene>
<dbReference type="EMBL" id="ACIL03000002">
    <property type="protein sequence ID" value="ESL04748.1"/>
    <property type="molecule type" value="Genomic_DNA"/>
</dbReference>
<dbReference type="Pfam" id="PF21688">
    <property type="entry name" value="FAD-depend_C"/>
    <property type="match status" value="1"/>
</dbReference>
<dbReference type="InterPro" id="IPR049516">
    <property type="entry name" value="FAD-depend_C"/>
</dbReference>
<keyword evidence="3" id="KW-1185">Reference proteome</keyword>
<dbReference type="Proteomes" id="UP000018227">
    <property type="component" value="Unassembled WGS sequence"/>
</dbReference>
<dbReference type="PANTHER" id="PTHR42842:SF3">
    <property type="entry name" value="FAD_NAD(P)-BINDING OXIDOREDUCTASE FAMILY PROTEIN"/>
    <property type="match status" value="1"/>
</dbReference>
<feature type="domain" description="FAD-dependent protein C-terminal" evidence="1">
    <location>
        <begin position="292"/>
        <end position="484"/>
    </location>
</feature>
<evidence type="ECO:0000313" key="3">
    <source>
        <dbReference type="Proteomes" id="UP000018227"/>
    </source>
</evidence>
<dbReference type="SUPFAM" id="SSF51905">
    <property type="entry name" value="FAD/NAD(P)-binding domain"/>
    <property type="match status" value="1"/>
</dbReference>
<dbReference type="PIRSF" id="PIRSF038984">
    <property type="entry name" value="FAD_binding_protein"/>
    <property type="match status" value="1"/>
</dbReference>
<dbReference type="Pfam" id="PF13450">
    <property type="entry name" value="NAD_binding_8"/>
    <property type="match status" value="1"/>
</dbReference>
<dbReference type="eggNOG" id="COG2509">
    <property type="taxonomic scope" value="Bacteria"/>
</dbReference>
<dbReference type="Gene3D" id="3.30.70.2700">
    <property type="match status" value="1"/>
</dbReference>
<accession>V2Y752</accession>
<evidence type="ECO:0000313" key="2">
    <source>
        <dbReference type="EMBL" id="ESL04748.1"/>
    </source>
</evidence>
<dbReference type="PANTHER" id="PTHR42842">
    <property type="entry name" value="FAD/NAD(P)-BINDING OXIDOREDUCTASE"/>
    <property type="match status" value="1"/>
</dbReference>
<reference evidence="2 3" key="1">
    <citation type="submission" date="2013-06" db="EMBL/GenBank/DDBJ databases">
        <authorList>
            <person name="Weinstock G."/>
            <person name="Sodergren E."/>
            <person name="Clifton S."/>
            <person name="Fulton L."/>
            <person name="Fulton B."/>
            <person name="Courtney L."/>
            <person name="Fronick C."/>
            <person name="Harrison M."/>
            <person name="Strong C."/>
            <person name="Farmer C."/>
            <person name="Delahaunty K."/>
            <person name="Markovic C."/>
            <person name="Hall O."/>
            <person name="Minx P."/>
            <person name="Tomlinson C."/>
            <person name="Mitreva M."/>
            <person name="Nelson J."/>
            <person name="Hou S."/>
            <person name="Wollam A."/>
            <person name="Pepin K.H."/>
            <person name="Johnson M."/>
            <person name="Bhonagiri V."/>
            <person name="Nash W.E."/>
            <person name="Warren W."/>
            <person name="Chinwalla A."/>
            <person name="Mardis E.R."/>
            <person name="Wilson R.K."/>
        </authorList>
    </citation>
    <scope>NUCLEOTIDE SEQUENCE [LARGE SCALE GENOMIC DNA]</scope>
    <source>
        <strain evidence="2 3">ATCC 51271</strain>
    </source>
</reference>
<dbReference type="STRING" id="592026.GCWU0000282_000136"/>
<proteinExistence type="predicted"/>
<name>V2Y752_9FIRM</name>
<organism evidence="2 3">
    <name type="scientific">Catonella morbi ATCC 51271</name>
    <dbReference type="NCBI Taxonomy" id="592026"/>
    <lineage>
        <taxon>Bacteria</taxon>
        <taxon>Bacillati</taxon>
        <taxon>Bacillota</taxon>
        <taxon>Clostridia</taxon>
        <taxon>Lachnospirales</taxon>
        <taxon>Lachnospiraceae</taxon>
        <taxon>Catonella</taxon>
    </lineage>
</organism>
<comment type="caution">
    <text evidence="2">The sequence shown here is derived from an EMBL/GenBank/DDBJ whole genome shotgun (WGS) entry which is preliminary data.</text>
</comment>
<dbReference type="InterPro" id="IPR028348">
    <property type="entry name" value="FAD-binding_protein"/>
</dbReference>
<dbReference type="AlphaFoldDB" id="V2Y752"/>
<dbReference type="InterPro" id="IPR036188">
    <property type="entry name" value="FAD/NAD-bd_sf"/>
</dbReference>